<proteinExistence type="predicted"/>
<comment type="caution">
    <text evidence="2">The sequence shown here is derived from an EMBL/GenBank/DDBJ whole genome shotgun (WGS) entry which is preliminary data.</text>
</comment>
<evidence type="ECO:0000313" key="2">
    <source>
        <dbReference type="EMBL" id="OAI07088.1"/>
    </source>
</evidence>
<sequence>MRLSKEQTQLIAETILGIAGTDVAVYLFGSRLNDQAKGGDVDLFIESDQPISLLRRAQIKMQLESQLGLPVDIICQARVTKASPFRQIAKGSAVKLSA</sequence>
<dbReference type="InterPro" id="IPR043519">
    <property type="entry name" value="NT_sf"/>
</dbReference>
<dbReference type="CDD" id="cd05403">
    <property type="entry name" value="NT_KNTase_like"/>
    <property type="match status" value="1"/>
</dbReference>
<dbReference type="Proteomes" id="UP000078090">
    <property type="component" value="Unassembled WGS sequence"/>
</dbReference>
<reference evidence="2 3" key="1">
    <citation type="submission" date="2016-03" db="EMBL/GenBank/DDBJ databases">
        <authorList>
            <person name="Ploux O."/>
        </authorList>
    </citation>
    <scope>NUCLEOTIDE SEQUENCE [LARGE SCALE GENOMIC DNA]</scope>
    <source>
        <strain evidence="2 3">R-45363</strain>
    </source>
</reference>
<dbReference type="EMBL" id="LUUG01000052">
    <property type="protein sequence ID" value="OAI07088.1"/>
    <property type="molecule type" value="Genomic_DNA"/>
</dbReference>
<evidence type="ECO:0000259" key="1">
    <source>
        <dbReference type="Pfam" id="PF01909"/>
    </source>
</evidence>
<dbReference type="GO" id="GO:0016779">
    <property type="term" value="F:nucleotidyltransferase activity"/>
    <property type="evidence" value="ECO:0007669"/>
    <property type="project" value="InterPro"/>
</dbReference>
<name>A0A177MMR9_METMH</name>
<protein>
    <submittedName>
        <fullName evidence="2">DNA polymerase beta</fullName>
    </submittedName>
</protein>
<feature type="domain" description="Polymerase nucleotidyl transferase" evidence="1">
    <location>
        <begin position="22"/>
        <end position="81"/>
    </location>
</feature>
<accession>A0A177MMR9</accession>
<dbReference type="Pfam" id="PF01909">
    <property type="entry name" value="NTP_transf_2"/>
    <property type="match status" value="1"/>
</dbReference>
<dbReference type="Gene3D" id="3.30.460.10">
    <property type="entry name" value="Beta Polymerase, domain 2"/>
    <property type="match status" value="1"/>
</dbReference>
<dbReference type="AlphaFoldDB" id="A0A177MMR9"/>
<dbReference type="OrthoDB" id="14556at2"/>
<evidence type="ECO:0000313" key="3">
    <source>
        <dbReference type="Proteomes" id="UP000078090"/>
    </source>
</evidence>
<gene>
    <name evidence="2" type="ORF">A1332_09435</name>
</gene>
<organism evidence="2 3">
    <name type="scientific">Methylomonas methanica</name>
    <dbReference type="NCBI Taxonomy" id="421"/>
    <lineage>
        <taxon>Bacteria</taxon>
        <taxon>Pseudomonadati</taxon>
        <taxon>Pseudomonadota</taxon>
        <taxon>Gammaproteobacteria</taxon>
        <taxon>Methylococcales</taxon>
        <taxon>Methylococcaceae</taxon>
        <taxon>Methylomonas</taxon>
    </lineage>
</organism>
<dbReference type="SUPFAM" id="SSF81301">
    <property type="entry name" value="Nucleotidyltransferase"/>
    <property type="match status" value="1"/>
</dbReference>
<dbReference type="RefSeq" id="WP_064007662.1">
    <property type="nucleotide sequence ID" value="NZ_LUUG01000052.1"/>
</dbReference>
<dbReference type="InterPro" id="IPR002934">
    <property type="entry name" value="Polymerase_NTP_transf_dom"/>
</dbReference>